<accession>A0A7T8HM09</accession>
<dbReference type="Proteomes" id="UP000595437">
    <property type="component" value="Chromosome 3"/>
</dbReference>
<keyword evidence="2" id="KW-1185">Reference proteome</keyword>
<dbReference type="AlphaFoldDB" id="A0A7T8HM09"/>
<evidence type="ECO:0000313" key="2">
    <source>
        <dbReference type="Proteomes" id="UP000595437"/>
    </source>
</evidence>
<organism evidence="1 2">
    <name type="scientific">Caligus rogercresseyi</name>
    <name type="common">Sea louse</name>
    <dbReference type="NCBI Taxonomy" id="217165"/>
    <lineage>
        <taxon>Eukaryota</taxon>
        <taxon>Metazoa</taxon>
        <taxon>Ecdysozoa</taxon>
        <taxon>Arthropoda</taxon>
        <taxon>Crustacea</taxon>
        <taxon>Multicrustacea</taxon>
        <taxon>Hexanauplia</taxon>
        <taxon>Copepoda</taxon>
        <taxon>Siphonostomatoida</taxon>
        <taxon>Caligidae</taxon>
        <taxon>Caligus</taxon>
    </lineage>
</organism>
<reference evidence="2" key="1">
    <citation type="submission" date="2021-01" db="EMBL/GenBank/DDBJ databases">
        <title>Caligus Genome Assembly.</title>
        <authorList>
            <person name="Gallardo-Escarate C."/>
        </authorList>
    </citation>
    <scope>NUCLEOTIDE SEQUENCE [LARGE SCALE GENOMIC DNA]</scope>
</reference>
<dbReference type="EMBL" id="CP045892">
    <property type="protein sequence ID" value="QQP52536.1"/>
    <property type="molecule type" value="Genomic_DNA"/>
</dbReference>
<sequence>MAVFHFSLTRTASSRSAARYTAFSLKIPSDTNDSWISAGNIIKFYLQSRRDILKF</sequence>
<evidence type="ECO:0000313" key="1">
    <source>
        <dbReference type="EMBL" id="QQP52536.1"/>
    </source>
</evidence>
<proteinExistence type="predicted"/>
<protein>
    <submittedName>
        <fullName evidence="1">Uncharacterized protein</fullName>
    </submittedName>
</protein>
<gene>
    <name evidence="1" type="ORF">FKW44_004717</name>
</gene>
<name>A0A7T8HM09_CALRO</name>